<dbReference type="AlphaFoldDB" id="A0A226EC12"/>
<dbReference type="EMBL" id="LNIX01000005">
    <property type="protein sequence ID" value="OXA54567.1"/>
    <property type="molecule type" value="Genomic_DNA"/>
</dbReference>
<evidence type="ECO:0008006" key="4">
    <source>
        <dbReference type="Google" id="ProtNLM"/>
    </source>
</evidence>
<keyword evidence="1" id="KW-1133">Transmembrane helix</keyword>
<dbReference type="Proteomes" id="UP000198287">
    <property type="component" value="Unassembled WGS sequence"/>
</dbReference>
<reference evidence="2 3" key="1">
    <citation type="submission" date="2015-12" db="EMBL/GenBank/DDBJ databases">
        <title>The genome of Folsomia candida.</title>
        <authorList>
            <person name="Faddeeva A."/>
            <person name="Derks M.F."/>
            <person name="Anvar Y."/>
            <person name="Smit S."/>
            <person name="Van Straalen N."/>
            <person name="Roelofs D."/>
        </authorList>
    </citation>
    <scope>NUCLEOTIDE SEQUENCE [LARGE SCALE GENOMIC DNA]</scope>
    <source>
        <strain evidence="2 3">VU population</strain>
        <tissue evidence="2">Whole body</tissue>
    </source>
</reference>
<feature type="transmembrane region" description="Helical" evidence="1">
    <location>
        <begin position="74"/>
        <end position="97"/>
    </location>
</feature>
<comment type="caution">
    <text evidence="2">The sequence shown here is derived from an EMBL/GenBank/DDBJ whole genome shotgun (WGS) entry which is preliminary data.</text>
</comment>
<gene>
    <name evidence="2" type="ORF">Fcan01_11700</name>
</gene>
<sequence length="389" mass="44211">MALVLRMSQLLGYFPHCLGKSGRKYKWVRFLYFVPTLFHCFLVLGNILMVIISIKMERNHSVITENGANSLHTFLITVIKATCHIFTTVYIKVSILAKRTQLSQFRSEFEELIVIANQLGWQIVSDLVRGQVTVQLRLISHLTGPKKGENRYHPRFFGELFVLMISCTVFIADMWHGFLFSENGGGDGDACWNPAIFTIVIPSTMGYLQSIFPLMLAHYLNWYLEILHRLGGNTTVVFRLRGQIHAQIRQNVNLLMQIFGTSIVIDFAHSIARVIFSAYFLAESSDRQLSNGRGQGSDIGTVFCYCYLIFMICKKGSQLRNLSKHVTENFEDDTKSDFVLGRDAKSENPKLKQIVLETDYLKVDLRLIAPIVGTVITNLIVLIQIKKGS</sequence>
<name>A0A226EC12_FOLCA</name>
<feature type="transmembrane region" description="Helical" evidence="1">
    <location>
        <begin position="294"/>
        <end position="313"/>
    </location>
</feature>
<feature type="transmembrane region" description="Helical" evidence="1">
    <location>
        <begin position="156"/>
        <end position="175"/>
    </location>
</feature>
<keyword evidence="1" id="KW-0812">Transmembrane</keyword>
<feature type="transmembrane region" description="Helical" evidence="1">
    <location>
        <begin position="30"/>
        <end position="54"/>
    </location>
</feature>
<keyword evidence="3" id="KW-1185">Reference proteome</keyword>
<evidence type="ECO:0000313" key="3">
    <source>
        <dbReference type="Proteomes" id="UP000198287"/>
    </source>
</evidence>
<proteinExistence type="predicted"/>
<organism evidence="2 3">
    <name type="scientific">Folsomia candida</name>
    <name type="common">Springtail</name>
    <dbReference type="NCBI Taxonomy" id="158441"/>
    <lineage>
        <taxon>Eukaryota</taxon>
        <taxon>Metazoa</taxon>
        <taxon>Ecdysozoa</taxon>
        <taxon>Arthropoda</taxon>
        <taxon>Hexapoda</taxon>
        <taxon>Collembola</taxon>
        <taxon>Entomobryomorpha</taxon>
        <taxon>Isotomoidea</taxon>
        <taxon>Isotomidae</taxon>
        <taxon>Proisotominae</taxon>
        <taxon>Folsomia</taxon>
    </lineage>
</organism>
<feature type="transmembrane region" description="Helical" evidence="1">
    <location>
        <begin position="367"/>
        <end position="385"/>
    </location>
</feature>
<keyword evidence="1" id="KW-0472">Membrane</keyword>
<protein>
    <recommendedName>
        <fullName evidence="4">Gustatory receptor</fullName>
    </recommendedName>
</protein>
<feature type="transmembrane region" description="Helical" evidence="1">
    <location>
        <begin position="258"/>
        <end position="282"/>
    </location>
</feature>
<evidence type="ECO:0000256" key="1">
    <source>
        <dbReference type="SAM" id="Phobius"/>
    </source>
</evidence>
<accession>A0A226EC12</accession>
<evidence type="ECO:0000313" key="2">
    <source>
        <dbReference type="EMBL" id="OXA54567.1"/>
    </source>
</evidence>
<feature type="transmembrane region" description="Helical" evidence="1">
    <location>
        <begin position="195"/>
        <end position="220"/>
    </location>
</feature>